<dbReference type="InterPro" id="IPR001810">
    <property type="entry name" value="F-box_dom"/>
</dbReference>
<dbReference type="InterPro" id="IPR017451">
    <property type="entry name" value="F-box-assoc_interact_dom"/>
</dbReference>
<gene>
    <name evidence="2" type="ORF">TSUD_21600</name>
</gene>
<keyword evidence="3" id="KW-1185">Reference proteome</keyword>
<dbReference type="CDD" id="cd22157">
    <property type="entry name" value="F-box_AtFBW1-like"/>
    <property type="match status" value="1"/>
</dbReference>
<evidence type="ECO:0000259" key="1">
    <source>
        <dbReference type="PROSITE" id="PS50181"/>
    </source>
</evidence>
<dbReference type="SUPFAM" id="SSF81383">
    <property type="entry name" value="F-box domain"/>
    <property type="match status" value="1"/>
</dbReference>
<feature type="domain" description="F-box" evidence="1">
    <location>
        <begin position="17"/>
        <end position="63"/>
    </location>
</feature>
<reference evidence="3" key="1">
    <citation type="journal article" date="2017" name="Front. Plant Sci.">
        <title>Climate Clever Clovers: New Paradigm to Reduce the Environmental Footprint of Ruminants by Breeding Low Methanogenic Forages Utilizing Haplotype Variation.</title>
        <authorList>
            <person name="Kaur P."/>
            <person name="Appels R."/>
            <person name="Bayer P.E."/>
            <person name="Keeble-Gagnere G."/>
            <person name="Wang J."/>
            <person name="Hirakawa H."/>
            <person name="Shirasawa K."/>
            <person name="Vercoe P."/>
            <person name="Stefanova K."/>
            <person name="Durmic Z."/>
            <person name="Nichols P."/>
            <person name="Revell C."/>
            <person name="Isobe S.N."/>
            <person name="Edwards D."/>
            <person name="Erskine W."/>
        </authorList>
    </citation>
    <scope>NUCLEOTIDE SEQUENCE [LARGE SCALE GENOMIC DNA]</scope>
    <source>
        <strain evidence="3">cv. Daliak</strain>
    </source>
</reference>
<dbReference type="Gene3D" id="1.20.1280.50">
    <property type="match status" value="1"/>
</dbReference>
<dbReference type="NCBIfam" id="TIGR01640">
    <property type="entry name" value="F_box_assoc_1"/>
    <property type="match status" value="1"/>
</dbReference>
<proteinExistence type="predicted"/>
<dbReference type="Proteomes" id="UP000242715">
    <property type="component" value="Unassembled WGS sequence"/>
</dbReference>
<protein>
    <recommendedName>
        <fullName evidence="1">F-box domain-containing protein</fullName>
    </recommendedName>
</protein>
<dbReference type="AlphaFoldDB" id="A0A2Z6MFY1"/>
<dbReference type="EMBL" id="DF973381">
    <property type="protein sequence ID" value="GAU28823.1"/>
    <property type="molecule type" value="Genomic_DNA"/>
</dbReference>
<dbReference type="InterPro" id="IPR036047">
    <property type="entry name" value="F-box-like_dom_sf"/>
</dbReference>
<accession>A0A2Z6MFY1</accession>
<organism evidence="2 3">
    <name type="scientific">Trifolium subterraneum</name>
    <name type="common">Subterranean clover</name>
    <dbReference type="NCBI Taxonomy" id="3900"/>
    <lineage>
        <taxon>Eukaryota</taxon>
        <taxon>Viridiplantae</taxon>
        <taxon>Streptophyta</taxon>
        <taxon>Embryophyta</taxon>
        <taxon>Tracheophyta</taxon>
        <taxon>Spermatophyta</taxon>
        <taxon>Magnoliopsida</taxon>
        <taxon>eudicotyledons</taxon>
        <taxon>Gunneridae</taxon>
        <taxon>Pentapetalae</taxon>
        <taxon>rosids</taxon>
        <taxon>fabids</taxon>
        <taxon>Fabales</taxon>
        <taxon>Fabaceae</taxon>
        <taxon>Papilionoideae</taxon>
        <taxon>50 kb inversion clade</taxon>
        <taxon>NPAAA clade</taxon>
        <taxon>Hologalegina</taxon>
        <taxon>IRL clade</taxon>
        <taxon>Trifolieae</taxon>
        <taxon>Trifolium</taxon>
    </lineage>
</organism>
<dbReference type="PANTHER" id="PTHR31672:SF13">
    <property type="entry name" value="F-BOX PROTEIN CPR30-LIKE"/>
    <property type="match status" value="1"/>
</dbReference>
<evidence type="ECO:0000313" key="3">
    <source>
        <dbReference type="Proteomes" id="UP000242715"/>
    </source>
</evidence>
<dbReference type="PROSITE" id="PS50181">
    <property type="entry name" value="FBOX"/>
    <property type="match status" value="1"/>
</dbReference>
<dbReference type="PANTHER" id="PTHR31672">
    <property type="entry name" value="BNACNNG10540D PROTEIN"/>
    <property type="match status" value="1"/>
</dbReference>
<dbReference type="Pfam" id="PF00646">
    <property type="entry name" value="F-box"/>
    <property type="match status" value="1"/>
</dbReference>
<dbReference type="Pfam" id="PF08268">
    <property type="entry name" value="FBA_3"/>
    <property type="match status" value="1"/>
</dbReference>
<dbReference type="InterPro" id="IPR013187">
    <property type="entry name" value="F-box-assoc_dom_typ3"/>
</dbReference>
<dbReference type="SMART" id="SM00256">
    <property type="entry name" value="FBOX"/>
    <property type="match status" value="1"/>
</dbReference>
<sequence>MEETTAVKRFYHSLHTPPPLTYLPFDVIVEILCRLPVKLLLQLCCVCKSWNHLILKDHKFAKKQLRMSTKRHHLITTSWFLPSKELAIVTYPLDSIPLHSILTSGTRLNYSPIISHYGWNGLVACFDGLLCFLINDQLGYIYNPCIRKVKKLPNVDLPHVKTYGEYAFGYDPFIDNYKVIVVFSYVQVQVQDKSEVKVHTLGTDSWRRIKDFPSKVPCDRGIFVSGTVNWLTSLDDLTAIVSLHLGKESYQKIPPPDHGDPNKLILDVMRDCLCIFSGESGYSFTDVWLMKEYGNKDSWIKLIRLSFGDSRSHFTKILYISEDNNHVHLLLIDANVIFYCLFQIKF</sequence>
<evidence type="ECO:0000313" key="2">
    <source>
        <dbReference type="EMBL" id="GAU28823.1"/>
    </source>
</evidence>
<dbReference type="OrthoDB" id="1376464at2759"/>
<dbReference type="InterPro" id="IPR050796">
    <property type="entry name" value="SCF_F-box_component"/>
</dbReference>
<name>A0A2Z6MFY1_TRISU</name>